<dbReference type="Gene3D" id="2.60.120.260">
    <property type="entry name" value="Galactose-binding domain-like"/>
    <property type="match status" value="1"/>
</dbReference>
<dbReference type="Gene3D" id="1.50.10.140">
    <property type="match status" value="1"/>
</dbReference>
<reference evidence="1 2" key="1">
    <citation type="submission" date="2019-02" db="EMBL/GenBank/DDBJ databases">
        <title>Deep-cultivation of Planctomycetes and their phenomic and genomic characterization uncovers novel biology.</title>
        <authorList>
            <person name="Wiegand S."/>
            <person name="Jogler M."/>
            <person name="Boedeker C."/>
            <person name="Pinto D."/>
            <person name="Vollmers J."/>
            <person name="Rivas-Marin E."/>
            <person name="Kohn T."/>
            <person name="Peeters S.H."/>
            <person name="Heuer A."/>
            <person name="Rast P."/>
            <person name="Oberbeckmann S."/>
            <person name="Bunk B."/>
            <person name="Jeske O."/>
            <person name="Meyerdierks A."/>
            <person name="Storesund J.E."/>
            <person name="Kallscheuer N."/>
            <person name="Luecker S."/>
            <person name="Lage O.M."/>
            <person name="Pohl T."/>
            <person name="Merkel B.J."/>
            <person name="Hornburger P."/>
            <person name="Mueller R.-W."/>
            <person name="Bruemmer F."/>
            <person name="Labrenz M."/>
            <person name="Spormann A.M."/>
            <person name="Op den Camp H."/>
            <person name="Overmann J."/>
            <person name="Amann R."/>
            <person name="Jetten M.S.M."/>
            <person name="Mascher T."/>
            <person name="Medema M.H."/>
            <person name="Devos D.P."/>
            <person name="Kaster A.-K."/>
            <person name="Ovreas L."/>
            <person name="Rohde M."/>
            <person name="Galperin M.Y."/>
            <person name="Jogler C."/>
        </authorList>
    </citation>
    <scope>NUCLEOTIDE SEQUENCE [LARGE SCALE GENOMIC DNA]</scope>
    <source>
        <strain evidence="1 2">Spa11</strain>
    </source>
</reference>
<dbReference type="AlphaFoldDB" id="A0A518KB34"/>
<dbReference type="Proteomes" id="UP000316426">
    <property type="component" value="Chromosome"/>
</dbReference>
<dbReference type="RefSeq" id="WP_145113916.1">
    <property type="nucleotide sequence ID" value="NZ_CP036349.1"/>
</dbReference>
<sequence length="855" mass="91366">MRLPTTIAHGVFGAAAFAVASLALGQAQPNLLLNPSFESGATAWLVSGPAQVQEAEWAAGAGMRGVWVRGFNPGFASVSQAVTAPSAGDYVLLYKSKVEENYFAAADSLHVDLTGPASSVGRAYSAADAGGYRTNALKLSGVQAGQQLSVGAYASHVGGTGALRSAFVDNFYLGKSTNLRSTPLFDGERRDFDNQGALVNYFGGGFSAGSTGGVTRQSSVVRSGSAAYRVDLGAMTAGQSKFFQTFATELKSASQRNTRDLGYFDAFETYVRNDTGSPLTVTLELKDYRDSLAHSATKDFVVPAGAAWSPISTSLDLTSGWNVNGSPQLDQMYAMSFGVRPQQGFASGSIYFDDARLIEPGAAIDPLTAPIYDVAEALAQRTFRGLWGQRSRQSGIVPNTSIDADTGALNTTAGLVWALPSAVRRGWVSQTEADAYMSQLSDTLVHTMAGTTYLPSRFVGLATGDAYTEESSIDAAFIALGMQLYQSQPGVAPAVQQKVHDTVNQFNFAAFEASDGWRLAYSAGAGFSSFRYKGYTGEGKTISLAAELADTNHVDLEDQWHSDTLRTRDSLADDDNDVVTYTSTDHRAPFGQALVNLFVDVSDRGLDTYPDANLRTNSWQNFKDFEVDSGEYLAQQDRPYFYQPDAARGGPPSGYKAYSLYDLHPAGGFTNEDLFMPWSATLALLSGDENAEFALRHLLQSDLHGPLGMADGARWTTGAEGPSIVNALQDNWNLALSLMALMRYIDGPESSAHFVADLPQVSEALDNLFFEQLAGDYNRDGAVTQADYEVWRSTYGSGDLSADGNGDGVVDAADYTVWRDRFAIAMANSVATPEPTGAALVLLAIIGAASKNRHH</sequence>
<evidence type="ECO:0000313" key="1">
    <source>
        <dbReference type="EMBL" id="QDV75001.1"/>
    </source>
</evidence>
<dbReference type="EMBL" id="CP036349">
    <property type="protein sequence ID" value="QDV75001.1"/>
    <property type="molecule type" value="Genomic_DNA"/>
</dbReference>
<dbReference type="InterPro" id="IPR036439">
    <property type="entry name" value="Dockerin_dom_sf"/>
</dbReference>
<gene>
    <name evidence="1" type="ORF">Spa11_32100</name>
</gene>
<dbReference type="KEGG" id="bmei:Spa11_32100"/>
<dbReference type="GO" id="GO:0000272">
    <property type="term" value="P:polysaccharide catabolic process"/>
    <property type="evidence" value="ECO:0007669"/>
    <property type="project" value="InterPro"/>
</dbReference>
<dbReference type="Gene3D" id="1.10.1330.10">
    <property type="entry name" value="Dockerin domain"/>
    <property type="match status" value="1"/>
</dbReference>
<dbReference type="SUPFAM" id="SSF63446">
    <property type="entry name" value="Type I dockerin domain"/>
    <property type="match status" value="1"/>
</dbReference>
<dbReference type="PROSITE" id="PS00018">
    <property type="entry name" value="EF_HAND_1"/>
    <property type="match status" value="1"/>
</dbReference>
<dbReference type="InterPro" id="IPR018247">
    <property type="entry name" value="EF_Hand_1_Ca_BS"/>
</dbReference>
<name>A0A518KB34_9BACT</name>
<proteinExistence type="predicted"/>
<protein>
    <submittedName>
        <fullName evidence="1">Uncharacterized protein</fullName>
    </submittedName>
</protein>
<accession>A0A518KB34</accession>
<keyword evidence="2" id="KW-1185">Reference proteome</keyword>
<organism evidence="1 2">
    <name type="scientific">Botrimarina mediterranea</name>
    <dbReference type="NCBI Taxonomy" id="2528022"/>
    <lineage>
        <taxon>Bacteria</taxon>
        <taxon>Pseudomonadati</taxon>
        <taxon>Planctomycetota</taxon>
        <taxon>Planctomycetia</taxon>
        <taxon>Pirellulales</taxon>
        <taxon>Lacipirellulaceae</taxon>
        <taxon>Botrimarina</taxon>
    </lineage>
</organism>
<evidence type="ECO:0000313" key="2">
    <source>
        <dbReference type="Proteomes" id="UP000316426"/>
    </source>
</evidence>